<proteinExistence type="inferred from homology"/>
<dbReference type="GO" id="GO:0060335">
    <property type="term" value="P:positive regulation of type II interferon-mediated signaling pathway"/>
    <property type="evidence" value="ECO:0007669"/>
    <property type="project" value="Ensembl"/>
</dbReference>
<dbReference type="GO" id="GO:0050829">
    <property type="term" value="P:defense response to Gram-negative bacterium"/>
    <property type="evidence" value="ECO:0007669"/>
    <property type="project" value="Ensembl"/>
</dbReference>
<dbReference type="InterPro" id="IPR051515">
    <property type="entry name" value="IRG"/>
</dbReference>
<dbReference type="PANTHER" id="PTHR32341:SF9">
    <property type="entry name" value="IMMUNITY-RELATED GTPASE FAMILY M PROTEIN"/>
    <property type="match status" value="1"/>
</dbReference>
<dbReference type="GO" id="GO:1900226">
    <property type="term" value="P:negative regulation of NLRP3 inflammasome complex assembly"/>
    <property type="evidence" value="ECO:0007669"/>
    <property type="project" value="Ensembl"/>
</dbReference>
<organism evidence="6 7">
    <name type="scientific">Aotus nancymaae</name>
    <name type="common">Ma's night monkey</name>
    <dbReference type="NCBI Taxonomy" id="37293"/>
    <lineage>
        <taxon>Eukaryota</taxon>
        <taxon>Metazoa</taxon>
        <taxon>Chordata</taxon>
        <taxon>Craniata</taxon>
        <taxon>Vertebrata</taxon>
        <taxon>Euteleostomi</taxon>
        <taxon>Mammalia</taxon>
        <taxon>Eutheria</taxon>
        <taxon>Euarchontoglires</taxon>
        <taxon>Primates</taxon>
        <taxon>Haplorrhini</taxon>
        <taxon>Platyrrhini</taxon>
        <taxon>Aotidae</taxon>
        <taxon>Aotus</taxon>
    </lineage>
</organism>
<dbReference type="GO" id="GO:1904417">
    <property type="term" value="P:positive regulation of xenophagy"/>
    <property type="evidence" value="ECO:0007669"/>
    <property type="project" value="Ensembl"/>
</dbReference>
<evidence type="ECO:0000259" key="5">
    <source>
        <dbReference type="PROSITE" id="PS51716"/>
    </source>
</evidence>
<dbReference type="Gene3D" id="3.40.50.300">
    <property type="entry name" value="P-loop containing nucleotide triphosphate hydrolases"/>
    <property type="match status" value="1"/>
</dbReference>
<evidence type="ECO:0000256" key="1">
    <source>
        <dbReference type="ARBA" id="ARBA00005429"/>
    </source>
</evidence>
<name>A0A2K5DS67_AOTNA</name>
<dbReference type="PROSITE" id="PS51716">
    <property type="entry name" value="G_IRG"/>
    <property type="match status" value="1"/>
</dbReference>
<dbReference type="PANTHER" id="PTHR32341">
    <property type="entry name" value="INTERFERON-INDUCIBLE GTPASE"/>
    <property type="match status" value="1"/>
</dbReference>
<dbReference type="AlphaFoldDB" id="A0A2K5DS67"/>
<dbReference type="GO" id="GO:0140367">
    <property type="term" value="P:antibacterial innate immune response"/>
    <property type="evidence" value="ECO:0007669"/>
    <property type="project" value="Ensembl"/>
</dbReference>
<dbReference type="GO" id="GO:0005789">
    <property type="term" value="C:endoplasmic reticulum membrane"/>
    <property type="evidence" value="ECO:0007669"/>
    <property type="project" value="TreeGrafter"/>
</dbReference>
<dbReference type="GO" id="GO:0003925">
    <property type="term" value="F:G protein activity"/>
    <property type="evidence" value="ECO:0007669"/>
    <property type="project" value="Ensembl"/>
</dbReference>
<dbReference type="GO" id="GO:0160049">
    <property type="term" value="P:negative regulation of cGAS/STING signaling pathway"/>
    <property type="evidence" value="ECO:0007669"/>
    <property type="project" value="Ensembl"/>
</dbReference>
<evidence type="ECO:0000256" key="4">
    <source>
        <dbReference type="ARBA" id="ARBA00023134"/>
    </source>
</evidence>
<dbReference type="GO" id="GO:0030163">
    <property type="term" value="P:protein catabolic process"/>
    <property type="evidence" value="ECO:0007669"/>
    <property type="project" value="Ensembl"/>
</dbReference>
<dbReference type="GO" id="GO:1901098">
    <property type="term" value="P:positive regulation of autophagosome maturation"/>
    <property type="evidence" value="ECO:0007669"/>
    <property type="project" value="Ensembl"/>
</dbReference>
<dbReference type="GO" id="GO:0005525">
    <property type="term" value="F:GTP binding"/>
    <property type="evidence" value="ECO:0007669"/>
    <property type="project" value="UniProtKB-KW"/>
</dbReference>
<dbReference type="GO" id="GO:0050700">
    <property type="term" value="F:CARD domain binding"/>
    <property type="evidence" value="ECO:0007669"/>
    <property type="project" value="Ensembl"/>
</dbReference>
<dbReference type="GO" id="GO:1905673">
    <property type="term" value="P:positive regulation of lysosome organization"/>
    <property type="evidence" value="ECO:0007669"/>
    <property type="project" value="Ensembl"/>
</dbReference>
<dbReference type="GO" id="GO:0050728">
    <property type="term" value="P:negative regulation of inflammatory response"/>
    <property type="evidence" value="ECO:0007669"/>
    <property type="project" value="Ensembl"/>
</dbReference>
<dbReference type="GO" id="GO:0045824">
    <property type="term" value="P:negative regulation of innate immune response"/>
    <property type="evidence" value="ECO:0007669"/>
    <property type="project" value="Ensembl"/>
</dbReference>
<dbReference type="STRING" id="37293.ENSANAP00000023808"/>
<reference evidence="6" key="2">
    <citation type="submission" date="2025-09" db="UniProtKB">
        <authorList>
            <consortium name="Ensembl"/>
        </authorList>
    </citation>
    <scope>IDENTIFICATION</scope>
</reference>
<dbReference type="Proteomes" id="UP000233020">
    <property type="component" value="Unplaced"/>
</dbReference>
<dbReference type="GO" id="GO:0000139">
    <property type="term" value="C:Golgi membrane"/>
    <property type="evidence" value="ECO:0007669"/>
    <property type="project" value="Ensembl"/>
</dbReference>
<dbReference type="GO" id="GO:0050687">
    <property type="term" value="P:negative regulation of defense response to virus"/>
    <property type="evidence" value="ECO:0007669"/>
    <property type="project" value="Ensembl"/>
</dbReference>
<dbReference type="Ensembl" id="ENSANAT00000041723.1">
    <property type="protein sequence ID" value="ENSANAP00000023808.1"/>
    <property type="gene ID" value="ENSANAG00000029655.1"/>
</dbReference>
<dbReference type="GO" id="GO:0043124">
    <property type="term" value="P:negative regulation of canonical NF-kappaB signal transduction"/>
    <property type="evidence" value="ECO:0007669"/>
    <property type="project" value="Ensembl"/>
</dbReference>
<dbReference type="GO" id="GO:0019901">
    <property type="term" value="F:protein kinase binding"/>
    <property type="evidence" value="ECO:0007669"/>
    <property type="project" value="Ensembl"/>
</dbReference>
<protein>
    <submittedName>
        <fullName evidence="6">Immunity related GTPase M</fullName>
    </submittedName>
</protein>
<dbReference type="GO" id="GO:0030674">
    <property type="term" value="F:protein-macromolecule adaptor activity"/>
    <property type="evidence" value="ECO:0007669"/>
    <property type="project" value="Ensembl"/>
</dbReference>
<dbReference type="GO" id="GO:0000045">
    <property type="term" value="P:autophagosome assembly"/>
    <property type="evidence" value="ECO:0007669"/>
    <property type="project" value="Ensembl"/>
</dbReference>
<dbReference type="GO" id="GO:0070431">
    <property type="term" value="P:nucleotide-binding oligomerization domain containing 2 signaling pathway"/>
    <property type="evidence" value="ECO:0007669"/>
    <property type="project" value="Ensembl"/>
</dbReference>
<keyword evidence="2" id="KW-0547">Nucleotide-binding</keyword>
<dbReference type="GO" id="GO:0035458">
    <property type="term" value="P:cellular response to interferon-beta"/>
    <property type="evidence" value="ECO:0007669"/>
    <property type="project" value="TreeGrafter"/>
</dbReference>
<dbReference type="GO" id="GO:1901526">
    <property type="term" value="P:positive regulation of mitophagy"/>
    <property type="evidence" value="ECO:0007669"/>
    <property type="project" value="Ensembl"/>
</dbReference>
<feature type="domain" description="IRG-type G" evidence="5">
    <location>
        <begin position="29"/>
        <end position="185"/>
    </location>
</feature>
<dbReference type="GO" id="GO:0007040">
    <property type="term" value="P:lysosome organization"/>
    <property type="evidence" value="ECO:0007669"/>
    <property type="project" value="Ensembl"/>
</dbReference>
<comment type="similarity">
    <text evidence="1">Belongs to the TRAFAC class dynamin-like GTPase superfamily. IRG family.</text>
</comment>
<dbReference type="SUPFAM" id="SSF52540">
    <property type="entry name" value="P-loop containing nucleoside triphosphate hydrolases"/>
    <property type="match status" value="1"/>
</dbReference>
<dbReference type="OMA" id="MIISSER"/>
<evidence type="ECO:0000313" key="7">
    <source>
        <dbReference type="Proteomes" id="UP000233020"/>
    </source>
</evidence>
<dbReference type="InterPro" id="IPR030385">
    <property type="entry name" value="G_IRG_dom"/>
</dbReference>
<dbReference type="GO" id="GO:0061762">
    <property type="term" value="P:CAMKK-AMPK signaling cascade"/>
    <property type="evidence" value="ECO:0007669"/>
    <property type="project" value="Ensembl"/>
</dbReference>
<dbReference type="InterPro" id="IPR007743">
    <property type="entry name" value="Immunity-related_GTPase-like"/>
</dbReference>
<dbReference type="GO" id="GO:0043539">
    <property type="term" value="F:protein serine/threonine kinase activator activity"/>
    <property type="evidence" value="ECO:0007669"/>
    <property type="project" value="Ensembl"/>
</dbReference>
<dbReference type="GO" id="GO:0050821">
    <property type="term" value="P:protein stabilization"/>
    <property type="evidence" value="ECO:0007669"/>
    <property type="project" value="Ensembl"/>
</dbReference>
<dbReference type="GO" id="GO:0098586">
    <property type="term" value="P:cellular response to virus"/>
    <property type="evidence" value="ECO:0007669"/>
    <property type="project" value="Ensembl"/>
</dbReference>
<keyword evidence="3" id="KW-0378">Hydrolase</keyword>
<dbReference type="Pfam" id="PF05049">
    <property type="entry name" value="IIGP"/>
    <property type="match status" value="1"/>
</dbReference>
<keyword evidence="7" id="KW-1185">Reference proteome</keyword>
<dbReference type="GO" id="GO:0051434">
    <property type="term" value="F:BH3 domain binding"/>
    <property type="evidence" value="ECO:0007669"/>
    <property type="project" value="Ensembl"/>
</dbReference>
<evidence type="ECO:0000256" key="3">
    <source>
        <dbReference type="ARBA" id="ARBA00022801"/>
    </source>
</evidence>
<gene>
    <name evidence="6" type="primary">IRGM</name>
</gene>
<dbReference type="FunFam" id="3.40.50.300:FF:000541">
    <property type="entry name" value="Immunity related GTPase M"/>
    <property type="match status" value="1"/>
</dbReference>
<reference evidence="6" key="1">
    <citation type="submission" date="2025-08" db="UniProtKB">
        <authorList>
            <consortium name="Ensembl"/>
        </authorList>
    </citation>
    <scope>IDENTIFICATION</scope>
</reference>
<accession>A0A2K5DS67</accession>
<dbReference type="GO" id="GO:0044546">
    <property type="term" value="P:NLRP3 inflammasome complex assembly"/>
    <property type="evidence" value="ECO:0007669"/>
    <property type="project" value="Ensembl"/>
</dbReference>
<evidence type="ECO:0000256" key="2">
    <source>
        <dbReference type="ARBA" id="ARBA00022741"/>
    </source>
</evidence>
<dbReference type="GO" id="GO:0005829">
    <property type="term" value="C:cytosol"/>
    <property type="evidence" value="ECO:0007669"/>
    <property type="project" value="Ensembl"/>
</dbReference>
<dbReference type="GO" id="GO:1900181">
    <property type="term" value="P:negative regulation of protein localization to nucleus"/>
    <property type="evidence" value="ECO:0007669"/>
    <property type="project" value="Ensembl"/>
</dbReference>
<sequence>MNVERASADGDLPEVVSAIKETLKIVFRTPVNIAMAGDSGNSMSTFISALQNTGHEGKASPPTGLVKATQRYASYFSSHFPNVVLWDLPGAGSFSQHDFIMGASAQFSMNHVILAKTIEDMGKKFYIVWTKLDMDLSTGALPEVQENVPENLQREQVCEPPIFMASSLEPLLHDFPKLRDTLQKTHPN</sequence>
<dbReference type="GO" id="GO:0071211">
    <property type="term" value="P:protein targeting to vacuole involved in autophagy"/>
    <property type="evidence" value="ECO:0007669"/>
    <property type="project" value="Ensembl"/>
</dbReference>
<dbReference type="GO" id="GO:0032480">
    <property type="term" value="P:negative regulation of type I interferon production"/>
    <property type="evidence" value="ECO:0007669"/>
    <property type="project" value="Ensembl"/>
</dbReference>
<dbReference type="GO" id="GO:0071222">
    <property type="term" value="P:cellular response to lipopolysaccharide"/>
    <property type="evidence" value="ECO:0007669"/>
    <property type="project" value="Ensembl"/>
</dbReference>
<dbReference type="GO" id="GO:0000421">
    <property type="term" value="C:autophagosome membrane"/>
    <property type="evidence" value="ECO:0007669"/>
    <property type="project" value="Ensembl"/>
</dbReference>
<dbReference type="GO" id="GO:0031648">
    <property type="term" value="P:protein destabilization"/>
    <property type="evidence" value="ECO:0007669"/>
    <property type="project" value="Ensembl"/>
</dbReference>
<dbReference type="GeneTree" id="ENSGT00950000183007"/>
<dbReference type="GO" id="GO:0005739">
    <property type="term" value="C:mitochondrion"/>
    <property type="evidence" value="ECO:0007669"/>
    <property type="project" value="Ensembl"/>
</dbReference>
<dbReference type="InterPro" id="IPR027417">
    <property type="entry name" value="P-loop_NTPase"/>
</dbReference>
<dbReference type="GO" id="GO:0061635">
    <property type="term" value="P:regulation of protein complex stability"/>
    <property type="evidence" value="ECO:0007669"/>
    <property type="project" value="Ensembl"/>
</dbReference>
<evidence type="ECO:0000313" key="6">
    <source>
        <dbReference type="Ensembl" id="ENSANAP00000023808.1"/>
    </source>
</evidence>
<keyword evidence="4" id="KW-0342">GTP-binding</keyword>
<dbReference type="GO" id="GO:1900182">
    <property type="term" value="P:positive regulation of protein localization to nucleus"/>
    <property type="evidence" value="ECO:0007669"/>
    <property type="project" value="Ensembl"/>
</dbReference>